<evidence type="ECO:0000313" key="3">
    <source>
        <dbReference type="Proteomes" id="UP000321129"/>
    </source>
</evidence>
<keyword evidence="1" id="KW-1133">Transmembrane helix</keyword>
<reference evidence="2 3" key="1">
    <citation type="submission" date="2019-08" db="EMBL/GenBank/DDBJ databases">
        <title>Sphingorhabdus soil sp. nov., isolated from arctic soil.</title>
        <authorList>
            <person name="Liu Y."/>
        </authorList>
    </citation>
    <scope>NUCLEOTIDE SEQUENCE [LARGE SCALE GENOMIC DNA]</scope>
    <source>
        <strain evidence="2 3">D-2Q-5-6</strain>
    </source>
</reference>
<feature type="transmembrane region" description="Helical" evidence="1">
    <location>
        <begin position="94"/>
        <end position="116"/>
    </location>
</feature>
<protein>
    <submittedName>
        <fullName evidence="2">Rod shape-determining protein MreD</fullName>
    </submittedName>
</protein>
<keyword evidence="3" id="KW-1185">Reference proteome</keyword>
<comment type="caution">
    <text evidence="2">The sequence shown here is derived from an EMBL/GenBank/DDBJ whole genome shotgun (WGS) entry which is preliminary data.</text>
</comment>
<dbReference type="Proteomes" id="UP000321129">
    <property type="component" value="Unassembled WGS sequence"/>
</dbReference>
<dbReference type="RefSeq" id="WP_147122787.1">
    <property type="nucleotide sequence ID" value="NZ_VOPY01000002.1"/>
</dbReference>
<name>A0A5C6U7H9_9SPHN</name>
<dbReference type="EMBL" id="VOPY01000002">
    <property type="protein sequence ID" value="TXC68832.1"/>
    <property type="molecule type" value="Genomic_DNA"/>
</dbReference>
<dbReference type="OrthoDB" id="7426601at2"/>
<keyword evidence="1" id="KW-0812">Transmembrane</keyword>
<evidence type="ECO:0000256" key="1">
    <source>
        <dbReference type="SAM" id="Phobius"/>
    </source>
</evidence>
<accession>A0A5C6U7H9</accession>
<sequence length="155" mass="17363">MRVTPIAAVMFASALPAMLPMIATFPILPPLGLLLFVAWRRLRSDLWPAWIGLPLGLWDDLFSGQPVGSAMALWTIIVLFFEAVEYRMLFQDQWIDWLLSAVAIALAIFGGVFLLSLTGVSVSYAVVLPQFGWSVLAYPLVARLVAMLDRWRLRK</sequence>
<dbReference type="AlphaFoldDB" id="A0A5C6U7H9"/>
<feature type="transmembrane region" description="Helical" evidence="1">
    <location>
        <begin position="122"/>
        <end position="146"/>
    </location>
</feature>
<keyword evidence="1" id="KW-0472">Membrane</keyword>
<proteinExistence type="predicted"/>
<evidence type="ECO:0000313" key="2">
    <source>
        <dbReference type="EMBL" id="TXC68832.1"/>
    </source>
</evidence>
<feature type="transmembrane region" description="Helical" evidence="1">
    <location>
        <begin position="62"/>
        <end position="82"/>
    </location>
</feature>
<gene>
    <name evidence="2" type="ORF">FSZ31_07640</name>
</gene>
<organism evidence="2 3">
    <name type="scientific">Flavisphingopyxis soli</name>
    <dbReference type="NCBI Taxonomy" id="2601267"/>
    <lineage>
        <taxon>Bacteria</taxon>
        <taxon>Pseudomonadati</taxon>
        <taxon>Pseudomonadota</taxon>
        <taxon>Alphaproteobacteria</taxon>
        <taxon>Sphingomonadales</taxon>
        <taxon>Sphingopyxidaceae</taxon>
        <taxon>Flavisphingopyxis</taxon>
    </lineage>
</organism>